<dbReference type="EMBL" id="JAOSHN010000002">
    <property type="protein sequence ID" value="MCU7377572.1"/>
    <property type="molecule type" value="Genomic_DNA"/>
</dbReference>
<sequence length="656" mass="71761">MKLKLGIDTGGSYTDTVLVDWDSGQVVSKAKARTTKENLTIGIEEAIDKLGIQDRDTITLVCLSTTLATNAIVEGKGAAVGLITIDEPKEHSYPAASHFHVKGKIDVKGCEVFPLDCEGAAAALERMQGKIDALAVSGYASVRNPAYELKVKGISDAILGVPVVCAHELTKVLGYYERTVTAVLNAKLIPIIKELIAATKVVLAKKGIRATLVIIKGDGSCMTCSFAEERPIETVLSGPAASALGGILLSGCKDMIVADMGGTTLDVVPILDQSIPMDECGAAVGGWRIRIKAMRTRSFGLGGDSYLRMNHAGDLEFGPRRVVPLCAAAEKYKNLINEVERLYLPADYHIIKRQESDCIALFKRKNLERAHLTAEEKRLVELLADGAHSLLYLAEKLGKDIDGIEIESLLQREIVYLISFTPTDLLHATGEYVQYDQRISHLALAKLAARKKMPPADFAAYAEAGFVEKICISFIECLLIEKGVEEEKLSRELIRLVFNHLDATCRLFDFNCLFHAPIVGIGAPAGTWLKKAADQLGCKVIIPENSEVANAIGTVSGNIRERLEALIRFDCHSKNYIVHLPDQRRIFETLDEAVCFAERELILCGKKFGEKMGVNKYTSQLSKEQILSQSCGNSEGTFVELRLRLDISANAKYIRH</sequence>
<dbReference type="Pfam" id="PF05378">
    <property type="entry name" value="Hydant_A_N"/>
    <property type="match status" value="1"/>
</dbReference>
<accession>A0A9J6QQ63</accession>
<dbReference type="PANTHER" id="PTHR11365">
    <property type="entry name" value="5-OXOPROLINASE RELATED"/>
    <property type="match status" value="1"/>
</dbReference>
<reference evidence="3" key="1">
    <citation type="submission" date="2022-09" db="EMBL/GenBank/DDBJ databases">
        <title>Culturomic study of gut microbiota in children with autism spectrum disorder.</title>
        <authorList>
            <person name="Efimov B.A."/>
            <person name="Chaplin A.V."/>
            <person name="Sokolova S.R."/>
            <person name="Pikina A.P."/>
            <person name="Korzhanova M."/>
            <person name="Belova V."/>
            <person name="Korostin D."/>
        </authorList>
    </citation>
    <scope>NUCLEOTIDE SEQUENCE</scope>
    <source>
        <strain evidence="3">ASD5510</strain>
    </source>
</reference>
<feature type="domain" description="Hydantoinase/oxoprolinase N-terminal" evidence="2">
    <location>
        <begin position="5"/>
        <end position="156"/>
    </location>
</feature>
<dbReference type="GO" id="GO:0005829">
    <property type="term" value="C:cytosol"/>
    <property type="evidence" value="ECO:0007669"/>
    <property type="project" value="TreeGrafter"/>
</dbReference>
<evidence type="ECO:0000259" key="2">
    <source>
        <dbReference type="Pfam" id="PF05378"/>
    </source>
</evidence>
<comment type="caution">
    <text evidence="3">The sequence shown here is derived from an EMBL/GenBank/DDBJ whole genome shotgun (WGS) entry which is preliminary data.</text>
</comment>
<dbReference type="GO" id="GO:0017168">
    <property type="term" value="F:5-oxoprolinase (ATP-hydrolyzing) activity"/>
    <property type="evidence" value="ECO:0007669"/>
    <property type="project" value="TreeGrafter"/>
</dbReference>
<dbReference type="GO" id="GO:0006749">
    <property type="term" value="P:glutathione metabolic process"/>
    <property type="evidence" value="ECO:0007669"/>
    <property type="project" value="TreeGrafter"/>
</dbReference>
<dbReference type="InterPro" id="IPR008040">
    <property type="entry name" value="Hydant_A_N"/>
</dbReference>
<dbReference type="RefSeq" id="WP_253020130.1">
    <property type="nucleotide sequence ID" value="NZ_JAOSHN010000002.1"/>
</dbReference>
<feature type="domain" description="Hydantoinase A/oxoprolinase" evidence="1">
    <location>
        <begin position="178"/>
        <end position="320"/>
    </location>
</feature>
<organism evidence="3 4">
    <name type="scientific">Hominibacterium faecale</name>
    <dbReference type="NCBI Taxonomy" id="2839743"/>
    <lineage>
        <taxon>Bacteria</taxon>
        <taxon>Bacillati</taxon>
        <taxon>Bacillota</taxon>
        <taxon>Clostridia</taxon>
        <taxon>Peptostreptococcales</taxon>
        <taxon>Anaerovoracaceae</taxon>
        <taxon>Hominibacterium</taxon>
    </lineage>
</organism>
<dbReference type="InterPro" id="IPR002821">
    <property type="entry name" value="Hydantoinase_A"/>
</dbReference>
<dbReference type="Pfam" id="PF01968">
    <property type="entry name" value="Hydantoinase_A"/>
    <property type="match status" value="1"/>
</dbReference>
<dbReference type="AlphaFoldDB" id="A0A9J6QQ63"/>
<evidence type="ECO:0000313" key="3">
    <source>
        <dbReference type="EMBL" id="MCU7377572.1"/>
    </source>
</evidence>
<dbReference type="SUPFAM" id="SSF53067">
    <property type="entry name" value="Actin-like ATPase domain"/>
    <property type="match status" value="1"/>
</dbReference>
<keyword evidence="4" id="KW-1185">Reference proteome</keyword>
<dbReference type="Proteomes" id="UP001065549">
    <property type="component" value="Unassembled WGS sequence"/>
</dbReference>
<evidence type="ECO:0000259" key="1">
    <source>
        <dbReference type="Pfam" id="PF01968"/>
    </source>
</evidence>
<dbReference type="PANTHER" id="PTHR11365:SF2">
    <property type="entry name" value="5-OXOPROLINASE"/>
    <property type="match status" value="1"/>
</dbReference>
<proteinExistence type="predicted"/>
<evidence type="ECO:0000313" key="4">
    <source>
        <dbReference type="Proteomes" id="UP001065549"/>
    </source>
</evidence>
<protein>
    <submittedName>
        <fullName evidence="3">Hydantoinase/oxoprolinase family protein</fullName>
    </submittedName>
</protein>
<dbReference type="InterPro" id="IPR043129">
    <property type="entry name" value="ATPase_NBD"/>
</dbReference>
<dbReference type="InterPro" id="IPR045079">
    <property type="entry name" value="Oxoprolinase-like"/>
</dbReference>
<gene>
    <name evidence="3" type="ORF">OBO34_04290</name>
</gene>
<name>A0A9J6QQ63_9FIRM</name>